<organism evidence="1 2">
    <name type="scientific">Rhizobium hidalgonense</name>
    <dbReference type="NCBI Taxonomy" id="1538159"/>
    <lineage>
        <taxon>Bacteria</taxon>
        <taxon>Pseudomonadati</taxon>
        <taxon>Pseudomonadota</taxon>
        <taxon>Alphaproteobacteria</taxon>
        <taxon>Hyphomicrobiales</taxon>
        <taxon>Rhizobiaceae</taxon>
        <taxon>Rhizobium/Agrobacterium group</taxon>
        <taxon>Rhizobium</taxon>
    </lineage>
</organism>
<proteinExistence type="predicted"/>
<feature type="non-terminal residue" evidence="1">
    <location>
        <position position="183"/>
    </location>
</feature>
<dbReference type="AlphaFoldDB" id="A0AAJ2H5H1"/>
<name>A0AAJ2H5H1_9HYPH</name>
<dbReference type="SUPFAM" id="SSF53756">
    <property type="entry name" value="UDP-Glycosyltransferase/glycogen phosphorylase"/>
    <property type="match status" value="1"/>
</dbReference>
<dbReference type="Pfam" id="PF13692">
    <property type="entry name" value="Glyco_trans_1_4"/>
    <property type="match status" value="1"/>
</dbReference>
<comment type="caution">
    <text evidence="1">The sequence shown here is derived from an EMBL/GenBank/DDBJ whole genome shotgun (WGS) entry which is preliminary data.</text>
</comment>
<dbReference type="Proteomes" id="UP001268610">
    <property type="component" value="Unassembled WGS sequence"/>
</dbReference>
<reference evidence="1" key="1">
    <citation type="submission" date="2023-04" db="EMBL/GenBank/DDBJ databases">
        <title>Genomic characterization of faba bean (Vicia faba) microsymbionts in Mexican soils.</title>
        <authorList>
            <person name="Rivera Orduna F.N."/>
            <person name="Guevara-Luna J."/>
            <person name="Yan J."/>
            <person name="Arroyo-Herrera I."/>
            <person name="Li Y."/>
            <person name="Vasquez-Murrieta M.S."/>
            <person name="Wang E.T."/>
        </authorList>
    </citation>
    <scope>NUCLEOTIDE SEQUENCE</scope>
    <source>
        <strain evidence="1">CH26</strain>
    </source>
</reference>
<protein>
    <submittedName>
        <fullName evidence="1">Glycosyltransferase</fullName>
        <ecNumber evidence="1">2.4.-.-</ecNumber>
    </submittedName>
</protein>
<accession>A0AAJ2H5H1</accession>
<dbReference type="EC" id="2.4.-.-" evidence="1"/>
<dbReference type="Gene3D" id="3.40.50.2000">
    <property type="entry name" value="Glycogen Phosphorylase B"/>
    <property type="match status" value="1"/>
</dbReference>
<sequence>ERVEEWRKFLERKTAVFVSSAHIPNAQGFWDMMAPGLTFLKPNEKILVLGGVASILMSMQGFNEFSDLNKNRLNMAGFREKTELQALIRASHVIMLPITEGEGSNLKTAEALESGCYIVATSKAFRGYENALLLPHVFIHDNAEDFRKRVRLLLDFSAPSPGTPIEIKSKYYWNSQLKGMVNL</sequence>
<dbReference type="EMBL" id="JAVLSF010000387">
    <property type="protein sequence ID" value="MDR9778018.1"/>
    <property type="molecule type" value="Genomic_DNA"/>
</dbReference>
<dbReference type="GO" id="GO:0016757">
    <property type="term" value="F:glycosyltransferase activity"/>
    <property type="evidence" value="ECO:0007669"/>
    <property type="project" value="UniProtKB-KW"/>
</dbReference>
<gene>
    <name evidence="1" type="ORF">RJJ65_36400</name>
</gene>
<feature type="non-terminal residue" evidence="1">
    <location>
        <position position="1"/>
    </location>
</feature>
<evidence type="ECO:0000313" key="1">
    <source>
        <dbReference type="EMBL" id="MDR9778018.1"/>
    </source>
</evidence>
<keyword evidence="1" id="KW-0808">Transferase</keyword>
<dbReference type="RefSeq" id="WP_310866161.1">
    <property type="nucleotide sequence ID" value="NZ_JAVLSF010000387.1"/>
</dbReference>
<keyword evidence="1" id="KW-0328">Glycosyltransferase</keyword>
<evidence type="ECO:0000313" key="2">
    <source>
        <dbReference type="Proteomes" id="UP001268610"/>
    </source>
</evidence>